<evidence type="ECO:0000313" key="1">
    <source>
        <dbReference type="EMBL" id="PJK28087.1"/>
    </source>
</evidence>
<sequence length="180" mass="19875">MKIAVVVRPSVRHHLNGNATDNGRRGMRRTAVTVAAAVIALAGGAAAAAEPADEVRTIPLEVKLDWQSFDQRVNGVHLDCRIFDGQGERVGHGTRAGRIDPAFLSRRGRVETTMTGFLVMETAPAADLTCSCEARFDTRSIFFRSGDDDFGRRPFMFYRPLHRARTQCEPAMAQQRDESS</sequence>
<keyword evidence="2" id="KW-1185">Reference proteome</keyword>
<evidence type="ECO:0000313" key="2">
    <source>
        <dbReference type="Proteomes" id="UP000229498"/>
    </source>
</evidence>
<protein>
    <submittedName>
        <fullName evidence="1">Uncharacterized protein</fullName>
    </submittedName>
</protein>
<dbReference type="Proteomes" id="UP000229498">
    <property type="component" value="Unassembled WGS sequence"/>
</dbReference>
<gene>
    <name evidence="1" type="ORF">CVT23_18805</name>
</gene>
<name>A0A2M9FXA4_9PROT</name>
<comment type="caution">
    <text evidence="1">The sequence shown here is derived from an EMBL/GenBank/DDBJ whole genome shotgun (WGS) entry which is preliminary data.</text>
</comment>
<organism evidence="1 2">
    <name type="scientific">Minwuia thermotolerans</name>
    <dbReference type="NCBI Taxonomy" id="2056226"/>
    <lineage>
        <taxon>Bacteria</taxon>
        <taxon>Pseudomonadati</taxon>
        <taxon>Pseudomonadota</taxon>
        <taxon>Alphaproteobacteria</taxon>
        <taxon>Minwuiales</taxon>
        <taxon>Minwuiaceae</taxon>
        <taxon>Minwuia</taxon>
    </lineage>
</organism>
<dbReference type="EMBL" id="PHIG01000048">
    <property type="protein sequence ID" value="PJK28087.1"/>
    <property type="molecule type" value="Genomic_DNA"/>
</dbReference>
<proteinExistence type="predicted"/>
<accession>A0A2M9FXA4</accession>
<dbReference type="AlphaFoldDB" id="A0A2M9FXA4"/>
<reference evidence="1 2" key="1">
    <citation type="submission" date="2017-11" db="EMBL/GenBank/DDBJ databases">
        <title>Draft genome sequence of Rhizobiales bacterium SY3-13.</title>
        <authorList>
            <person name="Sun C."/>
        </authorList>
    </citation>
    <scope>NUCLEOTIDE SEQUENCE [LARGE SCALE GENOMIC DNA]</scope>
    <source>
        <strain evidence="1 2">SY3-13</strain>
    </source>
</reference>